<dbReference type="SUPFAM" id="SSF81301">
    <property type="entry name" value="Nucleotidyltransferase"/>
    <property type="match status" value="1"/>
</dbReference>
<proteinExistence type="predicted"/>
<dbReference type="RefSeq" id="WP_115922268.1">
    <property type="nucleotide sequence ID" value="NZ_QTUA01000001.1"/>
</dbReference>
<dbReference type="InterPro" id="IPR014710">
    <property type="entry name" value="RmlC-like_jellyroll"/>
</dbReference>
<accession>A0A3D9UP99</accession>
<feature type="domain" description="Cyclic nucleotide-binding" evidence="1">
    <location>
        <begin position="14"/>
        <end position="102"/>
    </location>
</feature>
<dbReference type="Gene3D" id="2.60.120.10">
    <property type="entry name" value="Jelly Rolls"/>
    <property type="match status" value="1"/>
</dbReference>
<evidence type="ECO:0000259" key="1">
    <source>
        <dbReference type="PROSITE" id="PS50042"/>
    </source>
</evidence>
<dbReference type="Pfam" id="PF03445">
    <property type="entry name" value="DUF294"/>
    <property type="match status" value="1"/>
</dbReference>
<evidence type="ECO:0000313" key="3">
    <source>
        <dbReference type="Proteomes" id="UP000256253"/>
    </source>
</evidence>
<evidence type="ECO:0000313" key="2">
    <source>
        <dbReference type="EMBL" id="REF30253.1"/>
    </source>
</evidence>
<dbReference type="InterPro" id="IPR043519">
    <property type="entry name" value="NT_sf"/>
</dbReference>
<sequence>MVESLAAFLGRHEPFTALGTEQLARLADSAHVTEYEVGELVLDAFRQPSVDVFVVISGAVDLWNDARLTTEAPDERVTTGGIFGFSAMLTEQSIGPRAVAARHSRIALIPGAEASVAFTSRIGARFLADRLRQQSEHTSALVAAESVLDRVEPAPAPLPAGASALDAARQMSQHGRDYAVVRLADGSSALVTDHSLRREVLAVGRPAAAPAVEAIDTRTPRLGASATPAEVLLALLDSGSSLAMITDRQRNLQRVVHLRDVAALPVDVSLHERIRRADTADALVDASRRVPELLRNLLRGGISSARVIRVHSTMVDGVARRALELSFADVEQVRLEDLTFMMLGSNGRREAVLSSDLDTAVTFPDDTTPQQMQIARAAMRATGELLARIGLNRDAHGATASRTPFSRTRAEWLAAANRWVEQPGTNEGAMFISLLLDSRPVLGDPTLADLSDAFTPLRTHSGTLRLLLGAALSTKARYRGQRGPFVSRSAHIDIKRDAILPVVNLARWAALAAGADATTTTGRLAAASGTPMLPDDAATSLAEVFRLLQRLRLHYQLAQTEQGEKPSDALTMQQMSLIDRSLLAQAVREITGVQRRMANVSAFVSSDEWTGLRRR</sequence>
<name>A0A3D9UP99_9MICO</name>
<gene>
    <name evidence="2" type="ORF">DFJ65_1251</name>
</gene>
<dbReference type="InterPro" id="IPR018821">
    <property type="entry name" value="DUF294_put_nucleoTrafse_sb-bd"/>
</dbReference>
<organism evidence="2 3">
    <name type="scientific">Calidifontibacter indicus</name>
    <dbReference type="NCBI Taxonomy" id="419650"/>
    <lineage>
        <taxon>Bacteria</taxon>
        <taxon>Bacillati</taxon>
        <taxon>Actinomycetota</taxon>
        <taxon>Actinomycetes</taxon>
        <taxon>Micrococcales</taxon>
        <taxon>Dermacoccaceae</taxon>
        <taxon>Calidifontibacter</taxon>
    </lineage>
</organism>
<dbReference type="SUPFAM" id="SSF54631">
    <property type="entry name" value="CBS-domain pair"/>
    <property type="match status" value="1"/>
</dbReference>
<dbReference type="GO" id="GO:0008773">
    <property type="term" value="F:[protein-PII] uridylyltransferase activity"/>
    <property type="evidence" value="ECO:0007669"/>
    <property type="project" value="InterPro"/>
</dbReference>
<comment type="caution">
    <text evidence="2">The sequence shown here is derived from an EMBL/GenBank/DDBJ whole genome shotgun (WGS) entry which is preliminary data.</text>
</comment>
<dbReference type="InterPro" id="IPR018490">
    <property type="entry name" value="cNMP-bd_dom_sf"/>
</dbReference>
<dbReference type="InterPro" id="IPR046342">
    <property type="entry name" value="CBS_dom_sf"/>
</dbReference>
<dbReference type="CDD" id="cd05401">
    <property type="entry name" value="NT_GlnE_GlnD_like"/>
    <property type="match status" value="1"/>
</dbReference>
<dbReference type="PROSITE" id="PS50042">
    <property type="entry name" value="CNMP_BINDING_3"/>
    <property type="match status" value="1"/>
</dbReference>
<dbReference type="OrthoDB" id="9789996at2"/>
<reference evidence="2 3" key="1">
    <citation type="submission" date="2018-08" db="EMBL/GenBank/DDBJ databases">
        <title>Sequencing the genomes of 1000 actinobacteria strains.</title>
        <authorList>
            <person name="Klenk H.-P."/>
        </authorList>
    </citation>
    <scope>NUCLEOTIDE SEQUENCE [LARGE SCALE GENOMIC DNA]</scope>
    <source>
        <strain evidence="2 3">DSM 22967</strain>
    </source>
</reference>
<dbReference type="InterPro" id="IPR005105">
    <property type="entry name" value="GlnD_Uridyltrans_N"/>
</dbReference>
<dbReference type="Proteomes" id="UP000256253">
    <property type="component" value="Unassembled WGS sequence"/>
</dbReference>
<dbReference type="AlphaFoldDB" id="A0A3D9UP99"/>
<protein>
    <submittedName>
        <fullName evidence="2">Cyclic nucleotide-binding protein</fullName>
    </submittedName>
</protein>
<dbReference type="EMBL" id="QTUA01000001">
    <property type="protein sequence ID" value="REF30253.1"/>
    <property type="molecule type" value="Genomic_DNA"/>
</dbReference>
<dbReference type="Pfam" id="PF10335">
    <property type="entry name" value="DUF294_C"/>
    <property type="match status" value="1"/>
</dbReference>
<dbReference type="InterPro" id="IPR000595">
    <property type="entry name" value="cNMP-bd_dom"/>
</dbReference>
<dbReference type="SUPFAM" id="SSF51206">
    <property type="entry name" value="cAMP-binding domain-like"/>
    <property type="match status" value="1"/>
</dbReference>
<keyword evidence="3" id="KW-1185">Reference proteome</keyword>